<feature type="region of interest" description="Disordered" evidence="1">
    <location>
        <begin position="383"/>
        <end position="410"/>
    </location>
</feature>
<sequence>MYSTGTGSSGSGANHSFAVTATGKFRMVAQVKLVASPTSGSLIVGINSDAAGAIPTAGAAGVRGFSFAQNGDILALTNPIVPGTTTPAAGNVILGTWSAGTWTVTIVGDGTTLSATLVPASGATEYYAKWAQNSSAVNNLYVFCSDSRALTGHSVRPLGARKAFASLPPSAEIEAKAARTAIWTAPHGSHNARITFPAGHDSRVPYPLVIFCHGSTGNEHSLTGTGNHQSVATALSNAGYIVASTVGTPADEWGNQSLLDAVVSVYNYIRDRWAIGPVVMWGGSMGGLGALLTVADNRIPGIAALMLNQPVCSLSYVHANGFTAGVRAAYGIAGDGSDYATKTVGHAPMLMDGTAFRGVPVWMSYSFGDTAVRPAQNGVALANKVSPTPRASPSTSAPATTRTLPCSSRPFRWTGCPGRSGTSYLMDIHSSSARDCAARSRSAVKVAAVQMTPIIRRRRRPANTRGRRLSHLRSSKMRRR</sequence>
<dbReference type="RefSeq" id="WP_353712923.1">
    <property type="nucleotide sequence ID" value="NZ_CP159279.1"/>
</dbReference>
<name>A0AAU8EW66_9MICC</name>
<accession>A0AAU8EW66</accession>
<dbReference type="AlphaFoldDB" id="A0AAU8EW66"/>
<evidence type="ECO:0000313" key="2">
    <source>
        <dbReference type="EMBL" id="XCH13056.1"/>
    </source>
</evidence>
<reference evidence="2" key="1">
    <citation type="submission" date="2024-06" db="EMBL/GenBank/DDBJ databases">
        <title>Biodegradation of dimethachlon by Arthrobacter sp. K5: mechanistic insights and ecological implications.</title>
        <authorList>
            <person name="Hu S."/>
            <person name="Lu P."/>
        </authorList>
    </citation>
    <scope>NUCLEOTIDE SEQUENCE</scope>
    <source>
        <strain evidence="2">K5</strain>
    </source>
</reference>
<evidence type="ECO:0000256" key="1">
    <source>
        <dbReference type="SAM" id="MobiDB-lite"/>
    </source>
</evidence>
<feature type="region of interest" description="Disordered" evidence="1">
    <location>
        <begin position="459"/>
        <end position="480"/>
    </location>
</feature>
<dbReference type="EMBL" id="CP159279">
    <property type="protein sequence ID" value="XCH13056.1"/>
    <property type="molecule type" value="Genomic_DNA"/>
</dbReference>
<feature type="compositionally biased region" description="Low complexity" evidence="1">
    <location>
        <begin position="386"/>
        <end position="403"/>
    </location>
</feature>
<proteinExistence type="predicted"/>
<gene>
    <name evidence="2" type="ORF">ABRP34_08795</name>
</gene>
<dbReference type="Gene3D" id="3.40.50.1820">
    <property type="entry name" value="alpha/beta hydrolase"/>
    <property type="match status" value="1"/>
</dbReference>
<dbReference type="SUPFAM" id="SSF53474">
    <property type="entry name" value="alpha/beta-Hydrolases"/>
    <property type="match status" value="1"/>
</dbReference>
<dbReference type="InterPro" id="IPR029058">
    <property type="entry name" value="AB_hydrolase_fold"/>
</dbReference>
<protein>
    <submittedName>
        <fullName evidence="2">Uncharacterized protein</fullName>
    </submittedName>
</protein>
<organism evidence="2">
    <name type="scientific">Arthrobacter sp. K5</name>
    <dbReference type="NCBI Taxonomy" id="2839623"/>
    <lineage>
        <taxon>Bacteria</taxon>
        <taxon>Bacillati</taxon>
        <taxon>Actinomycetota</taxon>
        <taxon>Actinomycetes</taxon>
        <taxon>Micrococcales</taxon>
        <taxon>Micrococcaceae</taxon>
        <taxon>Arthrobacter</taxon>
    </lineage>
</organism>